<keyword evidence="2" id="KW-1185">Reference proteome</keyword>
<accession>A0CAQ4</accession>
<protein>
    <submittedName>
        <fullName evidence="1">Uncharacterized protein</fullName>
    </submittedName>
</protein>
<organism evidence="1 2">
    <name type="scientific">Paramecium tetraurelia</name>
    <dbReference type="NCBI Taxonomy" id="5888"/>
    <lineage>
        <taxon>Eukaryota</taxon>
        <taxon>Sar</taxon>
        <taxon>Alveolata</taxon>
        <taxon>Ciliophora</taxon>
        <taxon>Intramacronucleata</taxon>
        <taxon>Oligohymenophorea</taxon>
        <taxon>Peniculida</taxon>
        <taxon>Parameciidae</taxon>
        <taxon>Paramecium</taxon>
    </lineage>
</organism>
<dbReference type="KEGG" id="ptm:GSPATT00036652001"/>
<dbReference type="EMBL" id="CT868055">
    <property type="protein sequence ID" value="CAK67871.1"/>
    <property type="molecule type" value="Genomic_DNA"/>
</dbReference>
<dbReference type="GeneID" id="5021053"/>
<reference evidence="1 2" key="1">
    <citation type="journal article" date="2006" name="Nature">
        <title>Global trends of whole-genome duplications revealed by the ciliate Paramecium tetraurelia.</title>
        <authorList>
            <consortium name="Genoscope"/>
            <person name="Aury J.-M."/>
            <person name="Jaillon O."/>
            <person name="Duret L."/>
            <person name="Noel B."/>
            <person name="Jubin C."/>
            <person name="Porcel B.M."/>
            <person name="Segurens B."/>
            <person name="Daubin V."/>
            <person name="Anthouard V."/>
            <person name="Aiach N."/>
            <person name="Arnaiz O."/>
            <person name="Billaut A."/>
            <person name="Beisson J."/>
            <person name="Blanc I."/>
            <person name="Bouhouche K."/>
            <person name="Camara F."/>
            <person name="Duharcourt S."/>
            <person name="Guigo R."/>
            <person name="Gogendeau D."/>
            <person name="Katinka M."/>
            <person name="Keller A.-M."/>
            <person name="Kissmehl R."/>
            <person name="Klotz C."/>
            <person name="Koll F."/>
            <person name="Le Moue A."/>
            <person name="Lepere C."/>
            <person name="Malinsky S."/>
            <person name="Nowacki M."/>
            <person name="Nowak J.K."/>
            <person name="Plattner H."/>
            <person name="Poulain J."/>
            <person name="Ruiz F."/>
            <person name="Serrano V."/>
            <person name="Zagulski M."/>
            <person name="Dessen P."/>
            <person name="Betermier M."/>
            <person name="Weissenbach J."/>
            <person name="Scarpelli C."/>
            <person name="Schachter V."/>
            <person name="Sperling L."/>
            <person name="Meyer E."/>
            <person name="Cohen J."/>
            <person name="Wincker P."/>
        </authorList>
    </citation>
    <scope>NUCLEOTIDE SEQUENCE [LARGE SCALE GENOMIC DNA]</scope>
    <source>
        <strain evidence="1 2">Stock d4-2</strain>
    </source>
</reference>
<sequence length="87" mass="10353">MVFVEKKVILCSLGRHPNIRCVLRGCLCKQFKQQLWLAQVVNTKNEDIKAYLKGIQRGEVQSKLNFLFQIKNSKLFLRMWREEQNDI</sequence>
<gene>
    <name evidence="1" type="ORF">GSPATT00036652001</name>
</gene>
<dbReference type="AlphaFoldDB" id="A0CAQ4"/>
<dbReference type="InParanoid" id="A0CAQ4"/>
<dbReference type="RefSeq" id="XP_001435268.1">
    <property type="nucleotide sequence ID" value="XM_001435231.2"/>
</dbReference>
<dbReference type="HOGENOM" id="CLU_2488226_0_0_1"/>
<dbReference type="Proteomes" id="UP000000600">
    <property type="component" value="Unassembled WGS sequence"/>
</dbReference>
<evidence type="ECO:0000313" key="1">
    <source>
        <dbReference type="EMBL" id="CAK67871.1"/>
    </source>
</evidence>
<proteinExistence type="predicted"/>
<name>A0CAQ4_PARTE</name>
<evidence type="ECO:0000313" key="2">
    <source>
        <dbReference type="Proteomes" id="UP000000600"/>
    </source>
</evidence>